<proteinExistence type="inferred from homology"/>
<dbReference type="Proteomes" id="UP001232117">
    <property type="component" value="Chromosome"/>
</dbReference>
<keyword evidence="10" id="KW-1185">Reference proteome</keyword>
<evidence type="ECO:0000313" key="10">
    <source>
        <dbReference type="Proteomes" id="UP001232117"/>
    </source>
</evidence>
<dbReference type="Gene3D" id="1.10.579.10">
    <property type="entry name" value="DNA Cyclobutane Dipyrimidine Photolyase, subunit A, domain 3"/>
    <property type="match status" value="1"/>
</dbReference>
<dbReference type="EMBL" id="CP092332">
    <property type="protein sequence ID" value="WGK95408.1"/>
    <property type="molecule type" value="Genomic_DNA"/>
</dbReference>
<feature type="region of interest" description="Disordered" evidence="7">
    <location>
        <begin position="473"/>
        <end position="502"/>
    </location>
</feature>
<dbReference type="Gene3D" id="1.25.40.80">
    <property type="match status" value="1"/>
</dbReference>
<evidence type="ECO:0000256" key="2">
    <source>
        <dbReference type="ARBA" id="ARBA00001974"/>
    </source>
</evidence>
<evidence type="ECO:0000256" key="6">
    <source>
        <dbReference type="RuleBase" id="RU004182"/>
    </source>
</evidence>
<evidence type="ECO:0000256" key="1">
    <source>
        <dbReference type="ARBA" id="ARBA00001932"/>
    </source>
</evidence>
<feature type="domain" description="Photolyase/cryptochrome alpha/beta" evidence="8">
    <location>
        <begin position="5"/>
        <end position="135"/>
    </location>
</feature>
<dbReference type="InterPro" id="IPR005101">
    <property type="entry name" value="Cryptochr/Photolyase_FAD-bd"/>
</dbReference>
<evidence type="ECO:0000259" key="8">
    <source>
        <dbReference type="PROSITE" id="PS51645"/>
    </source>
</evidence>
<dbReference type="InterPro" id="IPR036134">
    <property type="entry name" value="Crypto/Photolyase_FAD-like_sf"/>
</dbReference>
<dbReference type="RefSeq" id="WP_264533986.1">
    <property type="nucleotide sequence ID" value="NZ_CP092332.1"/>
</dbReference>
<comment type="cofactor">
    <cofactor evidence="1">
        <name>(6R)-5,10-methylene-5,6,7,8-tetrahydrofolate</name>
        <dbReference type="ChEBI" id="CHEBI:15636"/>
    </cofactor>
</comment>
<protein>
    <submittedName>
        <fullName evidence="9">DNA photolyase family protein</fullName>
    </submittedName>
</protein>
<dbReference type="PANTHER" id="PTHR11455">
    <property type="entry name" value="CRYPTOCHROME"/>
    <property type="match status" value="1"/>
</dbReference>
<dbReference type="InterPro" id="IPR018394">
    <property type="entry name" value="DNA_photolyase_1_CS_C"/>
</dbReference>
<gene>
    <name evidence="9" type="ORF">MG292_04040</name>
</gene>
<sequence>MKKQPIHIVWFKRDFRLIDNEALFHAHQSGVPLLLICFFEPSVMNYPDSDVRHWRFVYESIQDLNKKLQPFNAKIYFFHDEVKNVFSELIQKFEVESVFSHQEIGNKVTYDRDLEMKAFFDSNDIIWKEFQMHGVIRKLKSRQDWDKRWEQVMRDTPKIINESDLKTIVLDSEFYEKIKGAELSTEITTPNKNFQRGGEYWAWRYLDSFVKERYVNYSKHISKPALSRKGCSRLSPYLTYGNISMRMIYQYTNKHYEVSKNKRAILNFVSRLHWHCHFMQKFEDECEMEFENANRAYDALVKPRNEIYIKAWQEGKTGVPIVDACMRCLVATGYINFRMRAMVVSFFTFNLWQDWRELHFLARQFLDYEPGIHYPQIQMQSGTTGINTIRIYNPIKNSEEHDSEGVFIKQWLPELAEVPVHLLHEPWKMNEMEQQFYNCIIGKDYPAPIVDIEATRKQASDIVWSFRKKEEVKQEGKRILQKHVSNPNKPNNARNKKTKPTN</sequence>
<dbReference type="SUPFAM" id="SSF48173">
    <property type="entry name" value="Cryptochrome/photolyase FAD-binding domain"/>
    <property type="match status" value="1"/>
</dbReference>
<name>A0ABY8N6Y0_9FLAO</name>
<dbReference type="SUPFAM" id="SSF52425">
    <property type="entry name" value="Cryptochrome/photolyase, N-terminal domain"/>
    <property type="match status" value="1"/>
</dbReference>
<comment type="cofactor">
    <cofactor evidence="2">
        <name>FAD</name>
        <dbReference type="ChEBI" id="CHEBI:57692"/>
    </cofactor>
</comment>
<dbReference type="PROSITE" id="PS51645">
    <property type="entry name" value="PHR_CRY_ALPHA_BETA"/>
    <property type="match status" value="1"/>
</dbReference>
<dbReference type="PRINTS" id="PR00147">
    <property type="entry name" value="DNAPHOTLYASE"/>
</dbReference>
<evidence type="ECO:0000313" key="9">
    <source>
        <dbReference type="EMBL" id="WGK95408.1"/>
    </source>
</evidence>
<evidence type="ECO:0000256" key="7">
    <source>
        <dbReference type="SAM" id="MobiDB-lite"/>
    </source>
</evidence>
<evidence type="ECO:0000256" key="3">
    <source>
        <dbReference type="ARBA" id="ARBA00022630"/>
    </source>
</evidence>
<dbReference type="InterPro" id="IPR014729">
    <property type="entry name" value="Rossmann-like_a/b/a_fold"/>
</dbReference>
<keyword evidence="3 6" id="KW-0285">Flavoprotein</keyword>
<dbReference type="Gene3D" id="3.40.50.620">
    <property type="entry name" value="HUPs"/>
    <property type="match status" value="1"/>
</dbReference>
<evidence type="ECO:0000256" key="4">
    <source>
        <dbReference type="ARBA" id="ARBA00022827"/>
    </source>
</evidence>
<comment type="similarity">
    <text evidence="6">Belongs to the DNA photolyase family.</text>
</comment>
<accession>A0ABY8N6Y0</accession>
<keyword evidence="5 6" id="KW-0157">Chromophore</keyword>
<dbReference type="PROSITE" id="PS00394">
    <property type="entry name" value="DNA_PHOTOLYASES_1_1"/>
    <property type="match status" value="1"/>
</dbReference>
<dbReference type="InterPro" id="IPR036155">
    <property type="entry name" value="Crypto/Photolyase_N_sf"/>
</dbReference>
<dbReference type="Pfam" id="PF03441">
    <property type="entry name" value="FAD_binding_7"/>
    <property type="match status" value="1"/>
</dbReference>
<organism evidence="9 10">
    <name type="scientific">Flavobacterium keumense</name>
    <dbReference type="NCBI Taxonomy" id="1306518"/>
    <lineage>
        <taxon>Bacteria</taxon>
        <taxon>Pseudomonadati</taxon>
        <taxon>Bacteroidota</taxon>
        <taxon>Flavobacteriia</taxon>
        <taxon>Flavobacteriales</taxon>
        <taxon>Flavobacteriaceae</taxon>
        <taxon>Flavobacterium</taxon>
    </lineage>
</organism>
<dbReference type="InterPro" id="IPR006050">
    <property type="entry name" value="DNA_photolyase_N"/>
</dbReference>
<dbReference type="InterPro" id="IPR002081">
    <property type="entry name" value="Cryptochrome/DNA_photolyase_1"/>
</dbReference>
<evidence type="ECO:0000256" key="5">
    <source>
        <dbReference type="ARBA" id="ARBA00022991"/>
    </source>
</evidence>
<keyword evidence="4 6" id="KW-0274">FAD</keyword>
<dbReference type="PANTHER" id="PTHR11455:SF9">
    <property type="entry name" value="CRYPTOCHROME CIRCADIAN CLOCK 5 ISOFORM X1"/>
    <property type="match status" value="1"/>
</dbReference>
<reference evidence="9 10" key="1">
    <citation type="submission" date="2023-06" db="EMBL/GenBank/DDBJ databases">
        <title>Complete Genome Sequence of Flavobacterium keumense K3R-10.</title>
        <authorList>
            <person name="Jeong H."/>
            <person name="Jhang S.Y."/>
            <person name="Kim J.N."/>
        </authorList>
    </citation>
    <scope>NUCLEOTIDE SEQUENCE [LARGE SCALE GENOMIC DNA]</scope>
    <source>
        <strain evidence="9 10">K3R-10</strain>
    </source>
</reference>
<dbReference type="Pfam" id="PF00875">
    <property type="entry name" value="DNA_photolyase"/>
    <property type="match status" value="1"/>
</dbReference>